<gene>
    <name evidence="2" type="ORF">AGERDE_LOCUS8618</name>
</gene>
<accession>A0A9N9C4K4</accession>
<dbReference type="EMBL" id="CAJVPL010001881">
    <property type="protein sequence ID" value="CAG8591234.1"/>
    <property type="molecule type" value="Genomic_DNA"/>
</dbReference>
<feature type="compositionally biased region" description="Basic residues" evidence="1">
    <location>
        <begin position="216"/>
        <end position="225"/>
    </location>
</feature>
<proteinExistence type="predicted"/>
<dbReference type="AlphaFoldDB" id="A0A9N9C4K4"/>
<feature type="region of interest" description="Disordered" evidence="1">
    <location>
        <begin position="181"/>
        <end position="225"/>
    </location>
</feature>
<feature type="compositionally biased region" description="Basic and acidic residues" evidence="1">
    <location>
        <begin position="189"/>
        <end position="204"/>
    </location>
</feature>
<evidence type="ECO:0000313" key="3">
    <source>
        <dbReference type="Proteomes" id="UP000789831"/>
    </source>
</evidence>
<protein>
    <submittedName>
        <fullName evidence="2">1242_t:CDS:1</fullName>
    </submittedName>
</protein>
<sequence>METKNKVSMGEVIKGVLIQQFLQTLLGLLVVVAEDEDVLVDDAYELKIYHQNFHTLVSQFGLNRQLAPFQHMIVSSTYCFLYRHIHSRHHLLYVPYAFGALYNHPVEGFVLDSVGASIAFKLSGLTTRGGMLFFSFATLKTGTYMAHPPTTKKSLNSENENNRVETRTNNTINFNHISSKVNGNGNRCTEQDNDHIQSRDKMESNNRGNSPFRYNLRPRKAVSSL</sequence>
<keyword evidence="3" id="KW-1185">Reference proteome</keyword>
<dbReference type="PANTHER" id="PTHR11863">
    <property type="entry name" value="STEROL DESATURASE"/>
    <property type="match status" value="1"/>
</dbReference>
<comment type="caution">
    <text evidence="2">The sequence shown here is derived from an EMBL/GenBank/DDBJ whole genome shotgun (WGS) entry which is preliminary data.</text>
</comment>
<evidence type="ECO:0000313" key="2">
    <source>
        <dbReference type="EMBL" id="CAG8591234.1"/>
    </source>
</evidence>
<name>A0A9N9C4K4_9GLOM</name>
<dbReference type="Proteomes" id="UP000789831">
    <property type="component" value="Unassembled WGS sequence"/>
</dbReference>
<organism evidence="2 3">
    <name type="scientific">Ambispora gerdemannii</name>
    <dbReference type="NCBI Taxonomy" id="144530"/>
    <lineage>
        <taxon>Eukaryota</taxon>
        <taxon>Fungi</taxon>
        <taxon>Fungi incertae sedis</taxon>
        <taxon>Mucoromycota</taxon>
        <taxon>Glomeromycotina</taxon>
        <taxon>Glomeromycetes</taxon>
        <taxon>Archaeosporales</taxon>
        <taxon>Ambisporaceae</taxon>
        <taxon>Ambispora</taxon>
    </lineage>
</organism>
<dbReference type="InterPro" id="IPR050307">
    <property type="entry name" value="Sterol_Desaturase_Related"/>
</dbReference>
<dbReference type="OrthoDB" id="408954at2759"/>
<reference evidence="2" key="1">
    <citation type="submission" date="2021-06" db="EMBL/GenBank/DDBJ databases">
        <authorList>
            <person name="Kallberg Y."/>
            <person name="Tangrot J."/>
            <person name="Rosling A."/>
        </authorList>
    </citation>
    <scope>NUCLEOTIDE SEQUENCE</scope>
    <source>
        <strain evidence="2">MT106</strain>
    </source>
</reference>
<evidence type="ECO:0000256" key="1">
    <source>
        <dbReference type="SAM" id="MobiDB-lite"/>
    </source>
</evidence>